<evidence type="ECO:0000313" key="2">
    <source>
        <dbReference type="EMBL" id="QLH76549.1"/>
    </source>
</evidence>
<dbReference type="GeneID" id="56077033"/>
<dbReference type="KEGG" id="hrr:HZS55_04180"/>
<keyword evidence="3" id="KW-1185">Reference proteome</keyword>
<evidence type="ECO:0000313" key="3">
    <source>
        <dbReference type="Proteomes" id="UP000509667"/>
    </source>
</evidence>
<dbReference type="InterPro" id="IPR058411">
    <property type="entry name" value="DUF8098"/>
</dbReference>
<dbReference type="OrthoDB" id="231744at2157"/>
<sequence length="326" mass="38237">MTWIDWEKESALVTDVRAGLEAALDEIGADLQSQDFNEVSGYNEANIKTNKIVHRVIERRELPILHTWFRYGQYEPHDEFKPQYIHPRPLEQTNVKQPDEPSLPRRGYYSAEEYKGLFLSIGLEEILERDLYDFLEENYVEFAPDEFTQLYLENLKILDLLDDMMVDDSFIENSDFYYSEFQSISVDLQAELISNEKFELEIENHVEKSLDTLQDTLLVVSNREELSDDQRDIVRGIREFYHESVWRWPALIISKHEASGAGVSTFRDGCISELERVRNTYPEDTEDLRQDARRVGVEPSSEDYREVFDGISDSLVELERASMDVY</sequence>
<dbReference type="Pfam" id="PF26400">
    <property type="entry name" value="DUF8098"/>
    <property type="match status" value="1"/>
</dbReference>
<accession>A0A7D5T448</accession>
<protein>
    <recommendedName>
        <fullName evidence="1">DUF8098 domain-containing protein</fullName>
    </recommendedName>
</protein>
<dbReference type="EMBL" id="CP058910">
    <property type="protein sequence ID" value="QLH76549.1"/>
    <property type="molecule type" value="Genomic_DNA"/>
</dbReference>
<dbReference type="Proteomes" id="UP000509667">
    <property type="component" value="Chromosome"/>
</dbReference>
<dbReference type="AlphaFoldDB" id="A0A7D5T448"/>
<evidence type="ECO:0000259" key="1">
    <source>
        <dbReference type="Pfam" id="PF26400"/>
    </source>
</evidence>
<name>A0A7D5T448_9EURY</name>
<proteinExistence type="predicted"/>
<gene>
    <name evidence="2" type="ORF">HZS55_04180</name>
</gene>
<reference evidence="2 3" key="1">
    <citation type="submission" date="2020-07" db="EMBL/GenBank/DDBJ databases">
        <title>Halosimplex pelagicum sp. nov. and Halosimplex rubrum sp. nov., isolated from salted brown alga Laminaria, and emended description of the genus Halosimplex.</title>
        <authorList>
            <person name="Cui H."/>
        </authorList>
    </citation>
    <scope>NUCLEOTIDE SEQUENCE [LARGE SCALE GENOMIC DNA]</scope>
    <source>
        <strain evidence="2 3">R27</strain>
    </source>
</reference>
<organism evidence="2 3">
    <name type="scientific">Halosimplex rubrum</name>
    <dbReference type="NCBI Taxonomy" id="869889"/>
    <lineage>
        <taxon>Archaea</taxon>
        <taxon>Methanobacteriati</taxon>
        <taxon>Methanobacteriota</taxon>
        <taxon>Stenosarchaea group</taxon>
        <taxon>Halobacteria</taxon>
        <taxon>Halobacteriales</taxon>
        <taxon>Haloarculaceae</taxon>
        <taxon>Halosimplex</taxon>
    </lineage>
</organism>
<feature type="domain" description="DUF8098" evidence="1">
    <location>
        <begin position="99"/>
        <end position="316"/>
    </location>
</feature>
<dbReference type="RefSeq" id="WP_179910486.1">
    <property type="nucleotide sequence ID" value="NZ_CP058910.1"/>
</dbReference>